<protein>
    <submittedName>
        <fullName evidence="2">DUF551 domain-containing protein</fullName>
    </submittedName>
</protein>
<evidence type="ECO:0000313" key="2">
    <source>
        <dbReference type="EMBL" id="WQH16165.1"/>
    </source>
</evidence>
<feature type="domain" description="DUF551" evidence="1">
    <location>
        <begin position="4"/>
        <end position="62"/>
    </location>
</feature>
<dbReference type="Pfam" id="PF04448">
    <property type="entry name" value="DUF551"/>
    <property type="match status" value="1"/>
</dbReference>
<dbReference type="InterPro" id="IPR007539">
    <property type="entry name" value="DUF551"/>
</dbReference>
<reference evidence="2 3" key="1">
    <citation type="submission" date="2023-11" db="EMBL/GenBank/DDBJ databases">
        <title>MicrobeMod: A computational toolkit for identifying prokaryotic methylation and restriction-modification with nanopore sequencing.</title>
        <authorList>
            <person name="Crits-Christoph A."/>
            <person name="Kang S.C."/>
            <person name="Lee H."/>
            <person name="Ostrov N."/>
        </authorList>
    </citation>
    <scope>NUCLEOTIDE SEQUENCE [LARGE SCALE GENOMIC DNA]</scope>
    <source>
        <strain evidence="2 3">ATCC 49870</strain>
    </source>
</reference>
<evidence type="ECO:0000259" key="1">
    <source>
        <dbReference type="Pfam" id="PF04448"/>
    </source>
</evidence>
<keyword evidence="3" id="KW-1185">Reference proteome</keyword>
<accession>A0ABZ0YVG2</accession>
<name>A0ABZ0YVG2_9GAMM</name>
<dbReference type="RefSeq" id="WP_322521180.1">
    <property type="nucleotide sequence ID" value="NZ_CP140153.1"/>
</dbReference>
<proteinExistence type="predicted"/>
<sequence>MDKWNTTDEALPAPLTDVLVYPTHDQPAVDMAYRKPDGRWVLSGFMNVVVQVTHWRPLPAPPAIRGDA</sequence>
<dbReference type="Proteomes" id="UP001327459">
    <property type="component" value="Chromosome"/>
</dbReference>
<dbReference type="EMBL" id="CP140153">
    <property type="protein sequence ID" value="WQH16165.1"/>
    <property type="molecule type" value="Genomic_DNA"/>
</dbReference>
<organism evidence="2 3">
    <name type="scientific">Guyparkeria halophila</name>
    <dbReference type="NCBI Taxonomy" id="47960"/>
    <lineage>
        <taxon>Bacteria</taxon>
        <taxon>Pseudomonadati</taxon>
        <taxon>Pseudomonadota</taxon>
        <taxon>Gammaproteobacteria</taxon>
        <taxon>Chromatiales</taxon>
        <taxon>Thioalkalibacteraceae</taxon>
        <taxon>Guyparkeria</taxon>
    </lineage>
</organism>
<gene>
    <name evidence="2" type="ORF">SR882_10425</name>
</gene>
<evidence type="ECO:0000313" key="3">
    <source>
        <dbReference type="Proteomes" id="UP001327459"/>
    </source>
</evidence>